<proteinExistence type="inferred from homology"/>
<keyword evidence="4" id="KW-0378">Hydrolase</keyword>
<dbReference type="EMBL" id="MT631185">
    <property type="protein sequence ID" value="QNO46326.1"/>
    <property type="molecule type" value="Genomic_DNA"/>
</dbReference>
<sequence>MALKFDKEKITMLSSEIFDALMRLRELANLPKEDFLASPHYIASAKYFLIVAIEASLDLCYHLISKNRFRIPHDYADTFRVMGEVGFFDKDFVEKLVEMAKFRNRLVHIYWDVDDEIICEILTEDIRDIEEFVDVYMKSLEAEEGK</sequence>
<dbReference type="PANTHER" id="PTHR33397">
    <property type="entry name" value="UPF0331 PROTEIN YUTE"/>
    <property type="match status" value="1"/>
</dbReference>
<accession>A0A7G9YE92</accession>
<gene>
    <name evidence="6" type="ORF">PABHDKJJ_00030</name>
</gene>
<evidence type="ECO:0000256" key="1">
    <source>
        <dbReference type="ARBA" id="ARBA00022553"/>
    </source>
</evidence>
<evidence type="ECO:0000256" key="2">
    <source>
        <dbReference type="ARBA" id="ARBA00022649"/>
    </source>
</evidence>
<evidence type="ECO:0000313" key="6">
    <source>
        <dbReference type="EMBL" id="QNO46326.1"/>
    </source>
</evidence>
<organism evidence="6">
    <name type="scientific">Candidatus Methanogaster sp. ANME-2c ERB4</name>
    <dbReference type="NCBI Taxonomy" id="2759911"/>
    <lineage>
        <taxon>Archaea</taxon>
        <taxon>Methanobacteriati</taxon>
        <taxon>Methanobacteriota</taxon>
        <taxon>Stenosarchaea group</taxon>
        <taxon>Methanomicrobia</taxon>
        <taxon>Methanosarcinales</taxon>
        <taxon>ANME-2 cluster</taxon>
        <taxon>Candidatus Methanogasteraceae</taxon>
        <taxon>Candidatus Methanogaster</taxon>
    </lineage>
</organism>
<dbReference type="PANTHER" id="PTHR33397:SF5">
    <property type="entry name" value="RNASE YUTE-RELATED"/>
    <property type="match status" value="1"/>
</dbReference>
<dbReference type="GO" id="GO:0016787">
    <property type="term" value="F:hydrolase activity"/>
    <property type="evidence" value="ECO:0007669"/>
    <property type="project" value="UniProtKB-KW"/>
</dbReference>
<dbReference type="AlphaFoldDB" id="A0A7G9YE92"/>
<keyword evidence="2" id="KW-1277">Toxin-antitoxin system</keyword>
<evidence type="ECO:0000256" key="4">
    <source>
        <dbReference type="ARBA" id="ARBA00022801"/>
    </source>
</evidence>
<dbReference type="InterPro" id="IPR037038">
    <property type="entry name" value="HepT-like_sf"/>
</dbReference>
<comment type="similarity">
    <text evidence="5">Belongs to the HepT RNase toxin family.</text>
</comment>
<keyword evidence="1" id="KW-0597">Phosphoprotein</keyword>
<evidence type="ECO:0000256" key="3">
    <source>
        <dbReference type="ARBA" id="ARBA00022722"/>
    </source>
</evidence>
<dbReference type="Pfam" id="PF01934">
    <property type="entry name" value="HepT-like"/>
    <property type="match status" value="1"/>
</dbReference>
<dbReference type="SUPFAM" id="SSF81593">
    <property type="entry name" value="Nucleotidyltransferase substrate binding subunit/domain"/>
    <property type="match status" value="1"/>
</dbReference>
<reference evidence="6" key="1">
    <citation type="submission" date="2020-06" db="EMBL/GenBank/DDBJ databases">
        <title>Unique genomic features of the anaerobic methanotrophic archaea.</title>
        <authorList>
            <person name="Chadwick G.L."/>
            <person name="Skennerton C.T."/>
            <person name="Laso-Perez R."/>
            <person name="Leu A.O."/>
            <person name="Speth D.R."/>
            <person name="Yu H."/>
            <person name="Morgan-Lang C."/>
            <person name="Hatzenpichler R."/>
            <person name="Goudeau D."/>
            <person name="Malmstrom R."/>
            <person name="Brazelton W.J."/>
            <person name="Woyke T."/>
            <person name="Hallam S.J."/>
            <person name="Tyson G.W."/>
            <person name="Wegener G."/>
            <person name="Boetius A."/>
            <person name="Orphan V."/>
        </authorList>
    </citation>
    <scope>NUCLEOTIDE SEQUENCE</scope>
</reference>
<dbReference type="InterPro" id="IPR052379">
    <property type="entry name" value="Type_VII_TA_RNase"/>
</dbReference>
<evidence type="ECO:0000256" key="5">
    <source>
        <dbReference type="ARBA" id="ARBA00024207"/>
    </source>
</evidence>
<evidence type="ECO:0008006" key="7">
    <source>
        <dbReference type="Google" id="ProtNLM"/>
    </source>
</evidence>
<protein>
    <recommendedName>
        <fullName evidence="7">DUF86 domain-containing protein</fullName>
    </recommendedName>
</protein>
<dbReference type="Gene3D" id="1.20.120.580">
    <property type="entry name" value="bsu32300-like"/>
    <property type="match status" value="1"/>
</dbReference>
<dbReference type="GO" id="GO:0110001">
    <property type="term" value="C:toxin-antitoxin complex"/>
    <property type="evidence" value="ECO:0007669"/>
    <property type="project" value="InterPro"/>
</dbReference>
<dbReference type="NCBIfam" id="NF047751">
    <property type="entry name" value="HepT_toxin"/>
    <property type="match status" value="1"/>
</dbReference>
<dbReference type="GO" id="GO:0004540">
    <property type="term" value="F:RNA nuclease activity"/>
    <property type="evidence" value="ECO:0007669"/>
    <property type="project" value="InterPro"/>
</dbReference>
<name>A0A7G9YE92_9EURY</name>
<keyword evidence="3" id="KW-0540">Nuclease</keyword>
<dbReference type="InterPro" id="IPR008201">
    <property type="entry name" value="HepT-like"/>
</dbReference>